<evidence type="ECO:0000256" key="1">
    <source>
        <dbReference type="SAM" id="MobiDB-lite"/>
    </source>
</evidence>
<reference evidence="2 3" key="1">
    <citation type="journal article" date="2023" name="G3 (Bethesda)">
        <title>A chromosome-length genome assembly and annotation of blackberry (Rubus argutus, cv. 'Hillquist').</title>
        <authorList>
            <person name="Bruna T."/>
            <person name="Aryal R."/>
            <person name="Dudchenko O."/>
            <person name="Sargent D.J."/>
            <person name="Mead D."/>
            <person name="Buti M."/>
            <person name="Cavallini A."/>
            <person name="Hytonen T."/>
            <person name="Andres J."/>
            <person name="Pham M."/>
            <person name="Weisz D."/>
            <person name="Mascagni F."/>
            <person name="Usai G."/>
            <person name="Natali L."/>
            <person name="Bassil N."/>
            <person name="Fernandez G.E."/>
            <person name="Lomsadze A."/>
            <person name="Armour M."/>
            <person name="Olukolu B."/>
            <person name="Poorten T."/>
            <person name="Britton C."/>
            <person name="Davik J."/>
            <person name="Ashrafi H."/>
            <person name="Aiden E.L."/>
            <person name="Borodovsky M."/>
            <person name="Worthington M."/>
        </authorList>
    </citation>
    <scope>NUCLEOTIDE SEQUENCE [LARGE SCALE GENOMIC DNA]</scope>
    <source>
        <strain evidence="2">PI 553951</strain>
    </source>
</reference>
<organism evidence="2 3">
    <name type="scientific">Rubus argutus</name>
    <name type="common">Southern blackberry</name>
    <dbReference type="NCBI Taxonomy" id="59490"/>
    <lineage>
        <taxon>Eukaryota</taxon>
        <taxon>Viridiplantae</taxon>
        <taxon>Streptophyta</taxon>
        <taxon>Embryophyta</taxon>
        <taxon>Tracheophyta</taxon>
        <taxon>Spermatophyta</taxon>
        <taxon>Magnoliopsida</taxon>
        <taxon>eudicotyledons</taxon>
        <taxon>Gunneridae</taxon>
        <taxon>Pentapetalae</taxon>
        <taxon>rosids</taxon>
        <taxon>fabids</taxon>
        <taxon>Rosales</taxon>
        <taxon>Rosaceae</taxon>
        <taxon>Rosoideae</taxon>
        <taxon>Rosoideae incertae sedis</taxon>
        <taxon>Rubus</taxon>
    </lineage>
</organism>
<comment type="caution">
    <text evidence="2">The sequence shown here is derived from an EMBL/GenBank/DDBJ whole genome shotgun (WGS) entry which is preliminary data.</text>
</comment>
<feature type="region of interest" description="Disordered" evidence="1">
    <location>
        <begin position="75"/>
        <end position="103"/>
    </location>
</feature>
<name>A0AAW1X760_RUBAR</name>
<keyword evidence="3" id="KW-1185">Reference proteome</keyword>
<dbReference type="EMBL" id="JBEDUW010000004">
    <property type="protein sequence ID" value="KAK9932359.1"/>
    <property type="molecule type" value="Genomic_DNA"/>
</dbReference>
<feature type="compositionally biased region" description="Basic and acidic residues" evidence="1">
    <location>
        <begin position="93"/>
        <end position="103"/>
    </location>
</feature>
<dbReference type="Proteomes" id="UP001457282">
    <property type="component" value="Unassembled WGS sequence"/>
</dbReference>
<sequence length="103" mass="11445">MKIDTVVRCGWTTQPCAREDGTALLVQVEGSAMSKGTAASRRWRLDGIDGKRARERCFAWWSRHRCRQNWYGRALGSEQSSGVGGNLGSSDGDGEREIGVVRW</sequence>
<evidence type="ECO:0008006" key="4">
    <source>
        <dbReference type="Google" id="ProtNLM"/>
    </source>
</evidence>
<evidence type="ECO:0000313" key="3">
    <source>
        <dbReference type="Proteomes" id="UP001457282"/>
    </source>
</evidence>
<gene>
    <name evidence="2" type="ORF">M0R45_019599</name>
</gene>
<protein>
    <recommendedName>
        <fullName evidence="4">MHC class I antigen</fullName>
    </recommendedName>
</protein>
<dbReference type="AlphaFoldDB" id="A0AAW1X760"/>
<accession>A0AAW1X760</accession>
<proteinExistence type="predicted"/>
<evidence type="ECO:0000313" key="2">
    <source>
        <dbReference type="EMBL" id="KAK9932359.1"/>
    </source>
</evidence>